<dbReference type="SUPFAM" id="SSF55681">
    <property type="entry name" value="Class II aaRS and biotin synthetases"/>
    <property type="match status" value="1"/>
</dbReference>
<dbReference type="Gene3D" id="3.40.50.800">
    <property type="entry name" value="Anticodon-binding domain"/>
    <property type="match status" value="1"/>
</dbReference>
<dbReference type="SUPFAM" id="SSF52954">
    <property type="entry name" value="Class II aaRS ABD-related"/>
    <property type="match status" value="1"/>
</dbReference>
<dbReference type="InterPro" id="IPR002316">
    <property type="entry name" value="Pro-tRNA-ligase_IIa"/>
</dbReference>
<dbReference type="GO" id="GO:0005524">
    <property type="term" value="F:ATP binding"/>
    <property type="evidence" value="ECO:0007669"/>
    <property type="project" value="UniProtKB-KW"/>
</dbReference>
<comment type="caution">
    <text evidence="11">The sequence shown here is derived from an EMBL/GenBank/DDBJ whole genome shotgun (WGS) entry which is preliminary data.</text>
</comment>
<sequence>MKMSKMSVKPEKQAPKDAETINHKLLVQAGFVRQLMAGVYTYLPFGLRVLRKIEKIVREEMDAIGGEEVLMPMLHPAEIWKKSGGWDNIGVLFKLKSRTDRDYALGQSQEEVVTPLMREFVKSYRDLPRMPYHIQWKFRDELRSRSGILRGREFLMKDMYSFHLDQADFDKFYEIAKKAYLKVFARMGLEAKVTEASGGAFTEKVSYEFEVLTEAGEVNILYCDSCEFCVNVDDFSTIKQGDKCSKCGESTLKPSVAAEVGNVFDLGQKYSKAFDLKVATNTGEQVYPIMGCYGIGISRTMGVIVEKFHDDKGIIWPLGVAPFDVHLIDIQQNEKAQEIYEVLKAKGIEVLWDDRDINVGGKFTSADLIGCPWRVVVSERSLATNEIEVKARQSDEPKMMSVEQFVKNLQSV</sequence>
<evidence type="ECO:0000256" key="3">
    <source>
        <dbReference type="ARBA" id="ARBA00022598"/>
    </source>
</evidence>
<evidence type="ECO:0000313" key="12">
    <source>
        <dbReference type="Proteomes" id="UP000034797"/>
    </source>
</evidence>
<dbReference type="GO" id="GO:0006433">
    <property type="term" value="P:prolyl-tRNA aminoacylation"/>
    <property type="evidence" value="ECO:0007669"/>
    <property type="project" value="InterPro"/>
</dbReference>
<keyword evidence="4" id="KW-0547">Nucleotide-binding</keyword>
<keyword evidence="6" id="KW-0648">Protein biosynthesis</keyword>
<dbReference type="CDD" id="cd00861">
    <property type="entry name" value="ProRS_anticodon_short"/>
    <property type="match status" value="1"/>
</dbReference>
<evidence type="ECO:0000256" key="7">
    <source>
        <dbReference type="ARBA" id="ARBA00023146"/>
    </source>
</evidence>
<dbReference type="Gene3D" id="3.30.930.10">
    <property type="entry name" value="Bira Bifunctional Protein, Domain 2"/>
    <property type="match status" value="1"/>
</dbReference>
<evidence type="ECO:0000256" key="1">
    <source>
        <dbReference type="ARBA" id="ARBA00012831"/>
    </source>
</evidence>
<protein>
    <recommendedName>
        <fullName evidence="2">Proline--tRNA ligase</fullName>
        <ecNumber evidence="1">6.1.1.15</ecNumber>
    </recommendedName>
    <alternativeName>
        <fullName evidence="8">Prolyl-tRNA synthetase</fullName>
    </alternativeName>
</protein>
<accession>A0A0G1NKW3</accession>
<name>A0A0G1NKW3_9BACT</name>
<dbReference type="PANTHER" id="PTHR42753">
    <property type="entry name" value="MITOCHONDRIAL RIBOSOME PROTEIN L39/PROLYL-TRNA LIGASE FAMILY MEMBER"/>
    <property type="match status" value="1"/>
</dbReference>
<evidence type="ECO:0000256" key="2">
    <source>
        <dbReference type="ARBA" id="ARBA00019110"/>
    </source>
</evidence>
<dbReference type="Proteomes" id="UP000034797">
    <property type="component" value="Unassembled WGS sequence"/>
</dbReference>
<dbReference type="InterPro" id="IPR036621">
    <property type="entry name" value="Anticodon-bd_dom_sf"/>
</dbReference>
<proteinExistence type="predicted"/>
<dbReference type="Pfam" id="PF00587">
    <property type="entry name" value="tRNA-synt_2b"/>
    <property type="match status" value="1"/>
</dbReference>
<dbReference type="EC" id="6.1.1.15" evidence="1"/>
<dbReference type="PATRIC" id="fig|1618380.3.peg.704"/>
<keyword evidence="7 11" id="KW-0030">Aminoacyl-tRNA synthetase</keyword>
<dbReference type="PANTHER" id="PTHR42753:SF2">
    <property type="entry name" value="PROLINE--TRNA LIGASE"/>
    <property type="match status" value="1"/>
</dbReference>
<dbReference type="GO" id="GO:0004827">
    <property type="term" value="F:proline-tRNA ligase activity"/>
    <property type="evidence" value="ECO:0007669"/>
    <property type="project" value="UniProtKB-EC"/>
</dbReference>
<gene>
    <name evidence="11" type="ORF">UW84_C0047G0004</name>
</gene>
<dbReference type="PRINTS" id="PR01046">
    <property type="entry name" value="TRNASYNTHPRO"/>
</dbReference>
<organism evidence="11 12">
    <name type="scientific">Candidatus Collierbacteria bacterium GW2011_GWA2_44_99</name>
    <dbReference type="NCBI Taxonomy" id="1618380"/>
    <lineage>
        <taxon>Bacteria</taxon>
        <taxon>Candidatus Collieribacteriota</taxon>
    </lineage>
</organism>
<dbReference type="InterPro" id="IPR044140">
    <property type="entry name" value="ProRS_anticodon_short"/>
</dbReference>
<dbReference type="InterPro" id="IPR002314">
    <property type="entry name" value="aa-tRNA-synt_IIb"/>
</dbReference>
<dbReference type="Pfam" id="PF03129">
    <property type="entry name" value="HGTP_anticodon"/>
    <property type="match status" value="1"/>
</dbReference>
<evidence type="ECO:0000256" key="6">
    <source>
        <dbReference type="ARBA" id="ARBA00022917"/>
    </source>
</evidence>
<keyword evidence="5" id="KW-0067">ATP-binding</keyword>
<dbReference type="GO" id="GO:0005829">
    <property type="term" value="C:cytosol"/>
    <property type="evidence" value="ECO:0007669"/>
    <property type="project" value="TreeGrafter"/>
</dbReference>
<dbReference type="InterPro" id="IPR006195">
    <property type="entry name" value="aa-tRNA-synth_II"/>
</dbReference>
<dbReference type="PROSITE" id="PS50862">
    <property type="entry name" value="AA_TRNA_LIGASE_II"/>
    <property type="match status" value="1"/>
</dbReference>
<feature type="domain" description="Aminoacyl-transfer RNA synthetases class-II family profile" evidence="10">
    <location>
        <begin position="33"/>
        <end position="317"/>
    </location>
</feature>
<evidence type="ECO:0000313" key="11">
    <source>
        <dbReference type="EMBL" id="KKT84849.1"/>
    </source>
</evidence>
<dbReference type="CDD" id="cd00779">
    <property type="entry name" value="ProRS_core_prok"/>
    <property type="match status" value="1"/>
</dbReference>
<evidence type="ECO:0000259" key="10">
    <source>
        <dbReference type="PROSITE" id="PS50862"/>
    </source>
</evidence>
<reference evidence="11 12" key="1">
    <citation type="journal article" date="2015" name="Nature">
        <title>rRNA introns, odd ribosomes, and small enigmatic genomes across a large radiation of phyla.</title>
        <authorList>
            <person name="Brown C.T."/>
            <person name="Hug L.A."/>
            <person name="Thomas B.C."/>
            <person name="Sharon I."/>
            <person name="Castelle C.J."/>
            <person name="Singh A."/>
            <person name="Wilkins M.J."/>
            <person name="Williams K.H."/>
            <person name="Banfield J.F."/>
        </authorList>
    </citation>
    <scope>NUCLEOTIDE SEQUENCE [LARGE SCALE GENOMIC DNA]</scope>
</reference>
<comment type="catalytic activity">
    <reaction evidence="9">
        <text>tRNA(Pro) + L-proline + ATP = L-prolyl-tRNA(Pro) + AMP + diphosphate</text>
        <dbReference type="Rhea" id="RHEA:14305"/>
        <dbReference type="Rhea" id="RHEA-COMP:9700"/>
        <dbReference type="Rhea" id="RHEA-COMP:9702"/>
        <dbReference type="ChEBI" id="CHEBI:30616"/>
        <dbReference type="ChEBI" id="CHEBI:33019"/>
        <dbReference type="ChEBI" id="CHEBI:60039"/>
        <dbReference type="ChEBI" id="CHEBI:78442"/>
        <dbReference type="ChEBI" id="CHEBI:78532"/>
        <dbReference type="ChEBI" id="CHEBI:456215"/>
        <dbReference type="EC" id="6.1.1.15"/>
    </reaction>
</comment>
<evidence type="ECO:0000256" key="8">
    <source>
        <dbReference type="ARBA" id="ARBA00029731"/>
    </source>
</evidence>
<dbReference type="InterPro" id="IPR045864">
    <property type="entry name" value="aa-tRNA-synth_II/BPL/LPL"/>
</dbReference>
<evidence type="ECO:0000256" key="5">
    <source>
        <dbReference type="ARBA" id="ARBA00022840"/>
    </source>
</evidence>
<dbReference type="AlphaFoldDB" id="A0A0G1NKW3"/>
<dbReference type="InterPro" id="IPR004154">
    <property type="entry name" value="Anticodon-bd"/>
</dbReference>
<evidence type="ECO:0000256" key="4">
    <source>
        <dbReference type="ARBA" id="ARBA00022741"/>
    </source>
</evidence>
<dbReference type="EMBL" id="LCJW01000047">
    <property type="protein sequence ID" value="KKT84849.1"/>
    <property type="molecule type" value="Genomic_DNA"/>
</dbReference>
<dbReference type="InterPro" id="IPR033730">
    <property type="entry name" value="ProRS_core_prok"/>
</dbReference>
<keyword evidence="3" id="KW-0436">Ligase</keyword>
<evidence type="ECO:0000256" key="9">
    <source>
        <dbReference type="ARBA" id="ARBA00047671"/>
    </source>
</evidence>
<dbReference type="InterPro" id="IPR050062">
    <property type="entry name" value="Pro-tRNA_synthetase"/>
</dbReference>